<organism evidence="3 4">
    <name type="scientific">Ottowia pentelensis</name>
    <dbReference type="NCBI Taxonomy" id="511108"/>
    <lineage>
        <taxon>Bacteria</taxon>
        <taxon>Pseudomonadati</taxon>
        <taxon>Pseudomonadota</taxon>
        <taxon>Betaproteobacteria</taxon>
        <taxon>Burkholderiales</taxon>
        <taxon>Comamonadaceae</taxon>
        <taxon>Ottowia</taxon>
    </lineage>
</organism>
<protein>
    <submittedName>
        <fullName evidence="3">Bug family tripartite tricarboxylate transporter substrate binding protein</fullName>
    </submittedName>
</protein>
<comment type="caution">
    <text evidence="3">The sequence shown here is derived from an EMBL/GenBank/DDBJ whole genome shotgun (WGS) entry which is preliminary data.</text>
</comment>
<dbReference type="InterPro" id="IPR005064">
    <property type="entry name" value="BUG"/>
</dbReference>
<dbReference type="InterPro" id="IPR042100">
    <property type="entry name" value="Bug_dom1"/>
</dbReference>
<accession>A0ABV6PTD8</accession>
<dbReference type="SUPFAM" id="SSF53850">
    <property type="entry name" value="Periplasmic binding protein-like II"/>
    <property type="match status" value="1"/>
</dbReference>
<proteinExistence type="inferred from homology"/>
<comment type="similarity">
    <text evidence="1">Belongs to the UPF0065 (bug) family.</text>
</comment>
<dbReference type="PANTHER" id="PTHR42928:SF5">
    <property type="entry name" value="BLR1237 PROTEIN"/>
    <property type="match status" value="1"/>
</dbReference>
<evidence type="ECO:0000313" key="4">
    <source>
        <dbReference type="Proteomes" id="UP001589834"/>
    </source>
</evidence>
<dbReference type="CDD" id="cd07012">
    <property type="entry name" value="PBP2_Bug_TTT"/>
    <property type="match status" value="1"/>
</dbReference>
<name>A0ABV6PTD8_9BURK</name>
<dbReference type="RefSeq" id="WP_377481324.1">
    <property type="nucleotide sequence ID" value="NZ_JBHLTN010000012.1"/>
</dbReference>
<keyword evidence="4" id="KW-1185">Reference proteome</keyword>
<dbReference type="Pfam" id="PF03401">
    <property type="entry name" value="TctC"/>
    <property type="match status" value="1"/>
</dbReference>
<dbReference type="Proteomes" id="UP001589834">
    <property type="component" value="Unassembled WGS sequence"/>
</dbReference>
<evidence type="ECO:0000256" key="2">
    <source>
        <dbReference type="SAM" id="SignalP"/>
    </source>
</evidence>
<gene>
    <name evidence="3" type="ORF">ACFFGG_06630</name>
</gene>
<evidence type="ECO:0000256" key="1">
    <source>
        <dbReference type="ARBA" id="ARBA00006987"/>
    </source>
</evidence>
<feature type="chain" id="PRO_5046437554" evidence="2">
    <location>
        <begin position="21"/>
        <end position="326"/>
    </location>
</feature>
<feature type="signal peptide" evidence="2">
    <location>
        <begin position="1"/>
        <end position="20"/>
    </location>
</feature>
<reference evidence="3 4" key="1">
    <citation type="submission" date="2024-09" db="EMBL/GenBank/DDBJ databases">
        <authorList>
            <person name="Sun Q."/>
            <person name="Mori K."/>
        </authorList>
    </citation>
    <scope>NUCLEOTIDE SEQUENCE [LARGE SCALE GENOMIC DNA]</scope>
    <source>
        <strain evidence="3 4">NCAIM B.02336</strain>
    </source>
</reference>
<dbReference type="PIRSF" id="PIRSF017082">
    <property type="entry name" value="YflP"/>
    <property type="match status" value="1"/>
</dbReference>
<dbReference type="EMBL" id="JBHLTN010000012">
    <property type="protein sequence ID" value="MFC0592228.1"/>
    <property type="molecule type" value="Genomic_DNA"/>
</dbReference>
<keyword evidence="2" id="KW-0732">Signal</keyword>
<dbReference type="Gene3D" id="3.40.190.10">
    <property type="entry name" value="Periplasmic binding protein-like II"/>
    <property type="match status" value="1"/>
</dbReference>
<dbReference type="Gene3D" id="3.40.190.150">
    <property type="entry name" value="Bordetella uptake gene, domain 1"/>
    <property type="match status" value="1"/>
</dbReference>
<sequence>MKTATTLTRRILLCALCAPAAVLAQAPAWPARPLKLVVPYPPGGLTDVLARLVSQKASEQLGQPIVVENRPGASTIVGAEQVARAAPDGYTLLMAATTTLTTNPLLFKKLPYKPTDFTPVALVGTVPFALVVSPSVPAKDLREFVAYAKAHPDQMTFSTSGQGASSHLVGEMFKAATQTQLRDIPYKGSAAALTAVLSGEVSATFDGLTNYLPYARDGKLKILAMFSEQRVPAADAIPTLLESGYPDAVAYSWFGVVAPVGTPATVVNRLNQAFNTGLRSPTLNDRLRTDATSGPILSPEAYGEFMRSQAQLWEKVITPLNLNLTP</sequence>
<evidence type="ECO:0000313" key="3">
    <source>
        <dbReference type="EMBL" id="MFC0592228.1"/>
    </source>
</evidence>
<dbReference type="PANTHER" id="PTHR42928">
    <property type="entry name" value="TRICARBOXYLATE-BINDING PROTEIN"/>
    <property type="match status" value="1"/>
</dbReference>